<sequence length="135" mass="14233">MLAAGQAQRELFVNEALARIDALLHAAIEGEASAPPIDPVPGECWLVQAPATDDWQGHEGALASWDGTQWTFCKPVDGMHVVDRSSGGRIAYVDGWRRAARPDLPSGGATVDAEARAAIAAIVDMLATLAIFPSD</sequence>
<dbReference type="InterPro" id="IPR021251">
    <property type="entry name" value="DUF2793"/>
</dbReference>
<dbReference type="Pfam" id="PF10983">
    <property type="entry name" value="DUF2793"/>
    <property type="match status" value="1"/>
</dbReference>
<name>A0ABS7J2A3_9SPHN</name>
<proteinExistence type="predicted"/>
<dbReference type="EMBL" id="JAIGNO010000002">
    <property type="protein sequence ID" value="MBX7481462.1"/>
    <property type="molecule type" value="Genomic_DNA"/>
</dbReference>
<accession>A0ABS7J2A3</accession>
<reference evidence="1 2" key="1">
    <citation type="submission" date="2021-08" db="EMBL/GenBank/DDBJ databases">
        <title>Comparative Genomics Analysis of the Genus Qipengyuania Reveals Extensive Genetic Diversity and Metabolic Versatility, Including the Description of Fifteen Novel Species.</title>
        <authorList>
            <person name="Liu Y."/>
        </authorList>
    </citation>
    <scope>NUCLEOTIDE SEQUENCE [LARGE SCALE GENOMIC DNA]</scope>
    <source>
        <strain evidence="1 2">6D47A</strain>
    </source>
</reference>
<gene>
    <name evidence="1" type="ORF">K3174_02895</name>
</gene>
<organism evidence="1 2">
    <name type="scientific">Qipengyuania qiaonensis</name>
    <dbReference type="NCBI Taxonomy" id="2867240"/>
    <lineage>
        <taxon>Bacteria</taxon>
        <taxon>Pseudomonadati</taxon>
        <taxon>Pseudomonadota</taxon>
        <taxon>Alphaproteobacteria</taxon>
        <taxon>Sphingomonadales</taxon>
        <taxon>Erythrobacteraceae</taxon>
        <taxon>Qipengyuania</taxon>
    </lineage>
</organism>
<protein>
    <submittedName>
        <fullName evidence="1">DUF2793 domain-containing protein</fullName>
    </submittedName>
</protein>
<evidence type="ECO:0000313" key="2">
    <source>
        <dbReference type="Proteomes" id="UP000755104"/>
    </source>
</evidence>
<comment type="caution">
    <text evidence="1">The sequence shown here is derived from an EMBL/GenBank/DDBJ whole genome shotgun (WGS) entry which is preliminary data.</text>
</comment>
<keyword evidence="2" id="KW-1185">Reference proteome</keyword>
<dbReference type="Proteomes" id="UP000755104">
    <property type="component" value="Unassembled WGS sequence"/>
</dbReference>
<evidence type="ECO:0000313" key="1">
    <source>
        <dbReference type="EMBL" id="MBX7481462.1"/>
    </source>
</evidence>